<keyword evidence="2" id="KW-1185">Reference proteome</keyword>
<dbReference type="EMBL" id="JAIZAY010000015">
    <property type="protein sequence ID" value="KAJ8027677.1"/>
    <property type="molecule type" value="Genomic_DNA"/>
</dbReference>
<sequence>MIALFCILATLHSQKSLKGGRVAQTHLSSLLKGPSLGEKQLESKREHAHTLGSGATLSIQVPTTNCAVHIYI</sequence>
<organism evidence="1 2">
    <name type="scientific">Holothuria leucospilota</name>
    <name type="common">Black long sea cucumber</name>
    <name type="synonym">Mertensiothuria leucospilota</name>
    <dbReference type="NCBI Taxonomy" id="206669"/>
    <lineage>
        <taxon>Eukaryota</taxon>
        <taxon>Metazoa</taxon>
        <taxon>Echinodermata</taxon>
        <taxon>Eleutherozoa</taxon>
        <taxon>Echinozoa</taxon>
        <taxon>Holothuroidea</taxon>
        <taxon>Aspidochirotacea</taxon>
        <taxon>Aspidochirotida</taxon>
        <taxon>Holothuriidae</taxon>
        <taxon>Holothuria</taxon>
    </lineage>
</organism>
<proteinExistence type="predicted"/>
<protein>
    <submittedName>
        <fullName evidence="1">Uncharacterized protein</fullName>
    </submittedName>
</protein>
<comment type="caution">
    <text evidence="1">The sequence shown here is derived from an EMBL/GenBank/DDBJ whole genome shotgun (WGS) entry which is preliminary data.</text>
</comment>
<dbReference type="AlphaFoldDB" id="A0A9Q1BJD5"/>
<gene>
    <name evidence="1" type="ORF">HOLleu_29687</name>
</gene>
<accession>A0A9Q1BJD5</accession>
<reference evidence="1" key="1">
    <citation type="submission" date="2021-10" db="EMBL/GenBank/DDBJ databases">
        <title>Tropical sea cucumber genome reveals ecological adaptation and Cuvierian tubules defense mechanism.</title>
        <authorList>
            <person name="Chen T."/>
        </authorList>
    </citation>
    <scope>NUCLEOTIDE SEQUENCE</scope>
    <source>
        <strain evidence="1">Nanhai2018</strain>
        <tissue evidence="1">Muscle</tissue>
    </source>
</reference>
<evidence type="ECO:0000313" key="2">
    <source>
        <dbReference type="Proteomes" id="UP001152320"/>
    </source>
</evidence>
<dbReference type="Proteomes" id="UP001152320">
    <property type="component" value="Chromosome 15"/>
</dbReference>
<evidence type="ECO:0000313" key="1">
    <source>
        <dbReference type="EMBL" id="KAJ8027677.1"/>
    </source>
</evidence>
<name>A0A9Q1BJD5_HOLLE</name>